<reference evidence="7" key="1">
    <citation type="submission" date="2021-12" db="EMBL/GenBank/DDBJ databases">
        <authorList>
            <person name="King R."/>
        </authorList>
    </citation>
    <scope>NUCLEOTIDE SEQUENCE</scope>
</reference>
<feature type="transmembrane region" description="Helical" evidence="5">
    <location>
        <begin position="207"/>
        <end position="230"/>
    </location>
</feature>
<dbReference type="InterPro" id="IPR006214">
    <property type="entry name" value="Bax_inhibitor_1-related"/>
</dbReference>
<keyword evidence="4 5" id="KW-0472">Membrane</keyword>
<protein>
    <submittedName>
        <fullName evidence="7">Uncharacterized protein</fullName>
    </submittedName>
</protein>
<evidence type="ECO:0000256" key="5">
    <source>
        <dbReference type="RuleBase" id="RU004379"/>
    </source>
</evidence>
<dbReference type="GO" id="GO:0016020">
    <property type="term" value="C:membrane"/>
    <property type="evidence" value="ECO:0007669"/>
    <property type="project" value="UniProtKB-SubCell"/>
</dbReference>
<accession>A0A9N8KW80</accession>
<feature type="region of interest" description="Disordered" evidence="6">
    <location>
        <begin position="1"/>
        <end position="45"/>
    </location>
</feature>
<keyword evidence="3 5" id="KW-1133">Transmembrane helix</keyword>
<evidence type="ECO:0000256" key="2">
    <source>
        <dbReference type="ARBA" id="ARBA00022692"/>
    </source>
</evidence>
<name>A0A9N8KW80_CHRIL</name>
<sequence length="335" mass="36743">MSQSILNQEANIAKIKKENEEQSTGEKLGKTDDSSDLTNAEVSKSTPSKFNISKINIENEVQLSVSENTGDTFRVALATEERLKSEPSKYAKINVENEGLVTASDNVGRTDDKLKFLPDDEDKLKLQPPRVDGSPVNHILVDNKEKLEKPDVKGDLEGPKVELPPYVSRANSPVRSPLVSALQSQGPSVERYGGLARFYDPRSRNSFVALVMSIVFVMLLATAGFIAIVLVNPTLKIFFQEAGWLTILPAVAGLVIVNYSMMFLQCARRPPLSIIMLSLGTACVGVIAAKVSTHYRTEIIMYAAFATGAVVFVCFLVACSKFDFTSWMIDLDESL</sequence>
<feature type="transmembrane region" description="Helical" evidence="5">
    <location>
        <begin position="299"/>
        <end position="319"/>
    </location>
</feature>
<keyword evidence="8" id="KW-1185">Reference proteome</keyword>
<evidence type="ECO:0000256" key="4">
    <source>
        <dbReference type="ARBA" id="ARBA00023136"/>
    </source>
</evidence>
<evidence type="ECO:0000256" key="6">
    <source>
        <dbReference type="SAM" id="MobiDB-lite"/>
    </source>
</evidence>
<evidence type="ECO:0000256" key="1">
    <source>
        <dbReference type="ARBA" id="ARBA00004141"/>
    </source>
</evidence>
<feature type="transmembrane region" description="Helical" evidence="5">
    <location>
        <begin position="272"/>
        <end position="293"/>
    </location>
</feature>
<evidence type="ECO:0000313" key="7">
    <source>
        <dbReference type="EMBL" id="CAD0205846.1"/>
    </source>
</evidence>
<proteinExistence type="inferred from homology"/>
<dbReference type="AlphaFoldDB" id="A0A9N8KW80"/>
<evidence type="ECO:0000313" key="8">
    <source>
        <dbReference type="Proteomes" id="UP001154114"/>
    </source>
</evidence>
<evidence type="ECO:0000256" key="3">
    <source>
        <dbReference type="ARBA" id="ARBA00022989"/>
    </source>
</evidence>
<dbReference type="PANTHER" id="PTHR23291:SF50">
    <property type="entry name" value="PROTEIN LIFEGUARD 4"/>
    <property type="match status" value="1"/>
</dbReference>
<dbReference type="Proteomes" id="UP001154114">
    <property type="component" value="Chromosome 25"/>
</dbReference>
<feature type="compositionally biased region" description="Polar residues" evidence="6">
    <location>
        <begin position="36"/>
        <end position="45"/>
    </location>
</feature>
<dbReference type="OrthoDB" id="7933078at2759"/>
<feature type="transmembrane region" description="Helical" evidence="5">
    <location>
        <begin position="242"/>
        <end position="260"/>
    </location>
</feature>
<comment type="caution">
    <text evidence="5">Lacks conserved residue(s) required for the propagation of feature annotation.</text>
</comment>
<gene>
    <name evidence="7" type="ORF">CINC_LOCUS8144</name>
</gene>
<dbReference type="EMBL" id="LR824028">
    <property type="protein sequence ID" value="CAD0205846.1"/>
    <property type="molecule type" value="Genomic_DNA"/>
</dbReference>
<comment type="similarity">
    <text evidence="5">Belongs to the BI1 family.</text>
</comment>
<feature type="compositionally biased region" description="Polar residues" evidence="6">
    <location>
        <begin position="1"/>
        <end position="10"/>
    </location>
</feature>
<comment type="subcellular location">
    <subcellularLocation>
        <location evidence="1">Membrane</location>
        <topology evidence="1">Multi-pass membrane protein</topology>
    </subcellularLocation>
</comment>
<dbReference type="PANTHER" id="PTHR23291">
    <property type="entry name" value="BAX INHIBITOR-RELATED"/>
    <property type="match status" value="1"/>
</dbReference>
<organism evidence="7 8">
    <name type="scientific">Chrysodeixis includens</name>
    <name type="common">Soybean looper</name>
    <name type="synonym">Pseudoplusia includens</name>
    <dbReference type="NCBI Taxonomy" id="689277"/>
    <lineage>
        <taxon>Eukaryota</taxon>
        <taxon>Metazoa</taxon>
        <taxon>Ecdysozoa</taxon>
        <taxon>Arthropoda</taxon>
        <taxon>Hexapoda</taxon>
        <taxon>Insecta</taxon>
        <taxon>Pterygota</taxon>
        <taxon>Neoptera</taxon>
        <taxon>Endopterygota</taxon>
        <taxon>Lepidoptera</taxon>
        <taxon>Glossata</taxon>
        <taxon>Ditrysia</taxon>
        <taxon>Noctuoidea</taxon>
        <taxon>Noctuidae</taxon>
        <taxon>Plusiinae</taxon>
        <taxon>Chrysodeixis</taxon>
    </lineage>
</organism>
<keyword evidence="2 5" id="KW-0812">Transmembrane</keyword>